<dbReference type="Proteomes" id="UP000326169">
    <property type="component" value="Unassembled WGS sequence"/>
</dbReference>
<protein>
    <submittedName>
        <fullName evidence="1">Glucosylglycerol-phosphate phosphatase</fullName>
    </submittedName>
</protein>
<evidence type="ECO:0000313" key="2">
    <source>
        <dbReference type="Proteomes" id="UP000326169"/>
    </source>
</evidence>
<proteinExistence type="predicted"/>
<dbReference type="Pfam" id="PF09506">
    <property type="entry name" value="Salt_tol_Pase"/>
    <property type="match status" value="1"/>
</dbReference>
<name>A0A5M3T346_LIMPL</name>
<dbReference type="PIRSF" id="PIRSF020945">
    <property type="entry name" value="GGPPase"/>
    <property type="match status" value="1"/>
</dbReference>
<dbReference type="InterPro" id="IPR012765">
    <property type="entry name" value="GGPPase"/>
</dbReference>
<sequence length="428" mass="47335">MTPLSQIPLHQQSLSLDHQTLTQVLVQTPNLLIIQDLDGVCMGLVKDPLDRQISLDYVRAASLLDGHFYVLTNGEHIGTRGVNGIIERAVGDPNLVTKQGLYLPGLAGGGVQWQNRQGQVSHPGVTDAELEFLAIVPREIRARLERFCQTHQDIFAPEDIEKCIDASVLDNQASPTANLNSFYDRLHNHHQVYADLQQDIHQLMIELLEKAKAQGLENSFFVHYAPNLGRDTQGKEILRPAKLGDSGTTDFQFMIRGAIKEAGVLALLNRYYFQQTGSYPLGADFNVRQCPQAIADLLELVKANFDPQQMPLIVGVGDTVNSQSQELDGQLEIRRGGSDRNFLLLIQEIGKAFHTGNIIIYVDSSQGEVKNRQPLKLGTNEDGILEVVAGPGDPLDTEDPLTLNVAFPQGHLQYIDFFQKVAQGRCSS</sequence>
<dbReference type="NCBIfam" id="TIGR02399">
    <property type="entry name" value="salt_tol_Pase"/>
    <property type="match status" value="1"/>
</dbReference>
<reference evidence="1 2" key="1">
    <citation type="journal article" date="2019" name="J Genomics">
        <title>The Draft Genome of a Hydrogen-producing Cyanobacterium, Arthrospira platensis NIES-46.</title>
        <authorList>
            <person name="Suzuki S."/>
            <person name="Yamaguchi H."/>
            <person name="Kawachi M."/>
        </authorList>
    </citation>
    <scope>NUCLEOTIDE SEQUENCE [LARGE SCALE GENOMIC DNA]</scope>
    <source>
        <strain evidence="1 2">NIES-46</strain>
    </source>
</reference>
<accession>A0A5M3T346</accession>
<comment type="caution">
    <text evidence="1">The sequence shown here is derived from an EMBL/GenBank/DDBJ whole genome shotgun (WGS) entry which is preliminary data.</text>
</comment>
<evidence type="ECO:0000313" key="1">
    <source>
        <dbReference type="EMBL" id="GCE93012.1"/>
    </source>
</evidence>
<dbReference type="RefSeq" id="WP_006619859.1">
    <property type="nucleotide sequence ID" value="NZ_BIMW01000059.1"/>
</dbReference>
<dbReference type="GeneID" id="301681967"/>
<gene>
    <name evidence="1" type="primary">stpA</name>
    <name evidence="1" type="ORF">NIES46_10610</name>
</gene>
<organism evidence="1 2">
    <name type="scientific">Limnospira platensis NIES-46</name>
    <dbReference type="NCBI Taxonomy" id="1236695"/>
    <lineage>
        <taxon>Bacteria</taxon>
        <taxon>Bacillati</taxon>
        <taxon>Cyanobacteriota</taxon>
        <taxon>Cyanophyceae</taxon>
        <taxon>Oscillatoriophycideae</taxon>
        <taxon>Oscillatoriales</taxon>
        <taxon>Sirenicapillariaceae</taxon>
        <taxon>Limnospira</taxon>
    </lineage>
</organism>
<keyword evidence="2" id="KW-1185">Reference proteome</keyword>
<dbReference type="EMBL" id="BIMW01000059">
    <property type="protein sequence ID" value="GCE93012.1"/>
    <property type="molecule type" value="Genomic_DNA"/>
</dbReference>